<sequence length="61" mass="7194">MMFWHFRGLQKHLVDRSDGGGISRFDRETFTSYIPDQGLAGYAILSIIEDRKGRIWFIFKL</sequence>
<accession>A0A841MMI6</accession>
<dbReference type="EMBL" id="JACIJO010000002">
    <property type="protein sequence ID" value="MBB6326669.1"/>
    <property type="molecule type" value="Genomic_DNA"/>
</dbReference>
<reference evidence="1 2" key="1">
    <citation type="submission" date="2020-08" db="EMBL/GenBank/DDBJ databases">
        <title>Genomic Encyclopedia of Type Strains, Phase IV (KMG-IV): sequencing the most valuable type-strain genomes for metagenomic binning, comparative biology and taxonomic classification.</title>
        <authorList>
            <person name="Goeker M."/>
        </authorList>
    </citation>
    <scope>NUCLEOTIDE SEQUENCE [LARGE SCALE GENOMIC DNA]</scope>
    <source>
        <strain evidence="1 2">DSM 102044</strain>
    </source>
</reference>
<organism evidence="1 2">
    <name type="scientific">Algoriphagus iocasae</name>
    <dbReference type="NCBI Taxonomy" id="1836499"/>
    <lineage>
        <taxon>Bacteria</taxon>
        <taxon>Pseudomonadati</taxon>
        <taxon>Bacteroidota</taxon>
        <taxon>Cytophagia</taxon>
        <taxon>Cytophagales</taxon>
        <taxon>Cyclobacteriaceae</taxon>
        <taxon>Algoriphagus</taxon>
    </lineage>
</organism>
<evidence type="ECO:0000313" key="2">
    <source>
        <dbReference type="Proteomes" id="UP000588604"/>
    </source>
</evidence>
<dbReference type="InterPro" id="IPR015943">
    <property type="entry name" value="WD40/YVTN_repeat-like_dom_sf"/>
</dbReference>
<dbReference type="AlphaFoldDB" id="A0A841MMI6"/>
<evidence type="ECO:0000313" key="1">
    <source>
        <dbReference type="EMBL" id="MBB6326669.1"/>
    </source>
</evidence>
<comment type="caution">
    <text evidence="1">The sequence shown here is derived from an EMBL/GenBank/DDBJ whole genome shotgun (WGS) entry which is preliminary data.</text>
</comment>
<keyword evidence="2" id="KW-1185">Reference proteome</keyword>
<dbReference type="Gene3D" id="2.130.10.10">
    <property type="entry name" value="YVTN repeat-like/Quinoprotein amine dehydrogenase"/>
    <property type="match status" value="1"/>
</dbReference>
<proteinExistence type="predicted"/>
<gene>
    <name evidence="1" type="ORF">FHS59_002297</name>
</gene>
<name>A0A841MMI6_9BACT</name>
<protein>
    <submittedName>
        <fullName evidence="1">Uncharacterized protein</fullName>
    </submittedName>
</protein>
<dbReference type="Proteomes" id="UP000588604">
    <property type="component" value="Unassembled WGS sequence"/>
</dbReference>